<proteinExistence type="predicted"/>
<dbReference type="KEGG" id="dia:Dtpsy_3184"/>
<evidence type="ECO:0000313" key="2">
    <source>
        <dbReference type="Proteomes" id="UP000000450"/>
    </source>
</evidence>
<sequence>MIEDREELLLRWALSDNLRRIAKHVAARPRDIRSAIAFETQTYSGHIPGSVDARATLFEQELTGDTTLFVVSEPSVSPLTRRNHVLAWVLREAESLILSAMRRHKLGPEQEWIHNRAALIEQATRSKLLREVMLSPAGRRRPGGAEIRDARKSLSPLYRLAADAMLAFEGIERFEPEAIKALLSSTLVAQLDDWQKLELSAGLAMAEALADTSGSPMRWKGSIAGGSEIASVGRYRIHWQKALPKRADAQLDSSEIMVRKATEALDARLGLGRTDITVVDQPTGITISHLECKWFGSPNSANSAIVDAIEQLVRYCRDSRPANVATAESLLVDCAAVISDLSGFAESLDGAKPVGLTDFAGLANGSLAPLAQRLHAKATLALAD</sequence>
<accession>A0A9J9UBV9</accession>
<dbReference type="EMBL" id="CP001392">
    <property type="protein sequence ID" value="ACM34615.1"/>
    <property type="molecule type" value="Genomic_DNA"/>
</dbReference>
<protein>
    <submittedName>
        <fullName evidence="1">Uncharacterized protein</fullName>
    </submittedName>
</protein>
<reference evidence="1 2" key="1">
    <citation type="journal article" date="2010" name="J. Bacteriol.">
        <title>Completed genome sequence of the anaerobic iron-oxidizing bacterium Acidovorax ebreus strain TPSY.</title>
        <authorList>
            <person name="Byrne-Bailey K.G."/>
            <person name="Weber K.A."/>
            <person name="Chair A.H."/>
            <person name="Bose S."/>
            <person name="Knox T."/>
            <person name="Spanbauer T.L."/>
            <person name="Chertkov O."/>
            <person name="Coates J.D."/>
        </authorList>
    </citation>
    <scope>NUCLEOTIDE SEQUENCE [LARGE SCALE GENOMIC DNA]</scope>
    <source>
        <strain evidence="1 2">TPSY</strain>
    </source>
</reference>
<evidence type="ECO:0000313" key="1">
    <source>
        <dbReference type="EMBL" id="ACM34615.1"/>
    </source>
</evidence>
<keyword evidence="2" id="KW-1185">Reference proteome</keyword>
<name>A0A9J9UBV9_ACIET</name>
<organism evidence="1 2">
    <name type="scientific">Acidovorax ebreus (strain TPSY)</name>
    <name type="common">Diaphorobacter sp. (strain TPSY)</name>
    <dbReference type="NCBI Taxonomy" id="535289"/>
    <lineage>
        <taxon>Bacteria</taxon>
        <taxon>Pseudomonadati</taxon>
        <taxon>Pseudomonadota</taxon>
        <taxon>Betaproteobacteria</taxon>
        <taxon>Burkholderiales</taxon>
        <taxon>Comamonadaceae</taxon>
        <taxon>Diaphorobacter</taxon>
    </lineage>
</organism>
<gene>
    <name evidence="1" type="ordered locus">Dtpsy_3184</name>
</gene>
<dbReference type="AlphaFoldDB" id="A0A9J9UBV9"/>
<dbReference type="Proteomes" id="UP000000450">
    <property type="component" value="Chromosome"/>
</dbReference>